<dbReference type="OrthoDB" id="1728874at2759"/>
<dbReference type="PANTHER" id="PTHR48051:SF1">
    <property type="entry name" value="RAS SUPPRESSOR PROTEIN 1"/>
    <property type="match status" value="1"/>
</dbReference>
<dbReference type="InterPro" id="IPR001611">
    <property type="entry name" value="Leu-rich_rpt"/>
</dbReference>
<dbReference type="PANTHER" id="PTHR48051">
    <property type="match status" value="1"/>
</dbReference>
<dbReference type="InterPro" id="IPR050216">
    <property type="entry name" value="LRR_domain-containing"/>
</dbReference>
<keyword evidence="2" id="KW-0677">Repeat</keyword>
<feature type="region of interest" description="Disordered" evidence="3">
    <location>
        <begin position="1"/>
        <end position="22"/>
    </location>
</feature>
<reference evidence="7" key="1">
    <citation type="submission" date="2017-02" db="UniProtKB">
        <authorList>
            <consortium name="WormBaseParasite"/>
        </authorList>
    </citation>
    <scope>IDENTIFICATION</scope>
</reference>
<dbReference type="Pfam" id="PF13855">
    <property type="entry name" value="LRR_8"/>
    <property type="match status" value="1"/>
</dbReference>
<dbReference type="Proteomes" id="UP000038040">
    <property type="component" value="Unplaced"/>
</dbReference>
<dbReference type="STRING" id="318479.A0A0N4UK19"/>
<dbReference type="WBParaSite" id="DME_0000804101-mRNA-1">
    <property type="protein sequence ID" value="DME_0000804101-mRNA-1"/>
    <property type="gene ID" value="DME_0000804101"/>
</dbReference>
<reference evidence="4 6" key="2">
    <citation type="submission" date="2018-11" db="EMBL/GenBank/DDBJ databases">
        <authorList>
            <consortium name="Pathogen Informatics"/>
        </authorList>
    </citation>
    <scope>NUCLEOTIDE SEQUENCE [LARGE SCALE GENOMIC DNA]</scope>
</reference>
<dbReference type="PROSITE" id="PS51450">
    <property type="entry name" value="LRR"/>
    <property type="match status" value="3"/>
</dbReference>
<keyword evidence="1" id="KW-0433">Leucine-rich repeat</keyword>
<dbReference type="EMBL" id="UYYG01000048">
    <property type="protein sequence ID" value="VDN52193.1"/>
    <property type="molecule type" value="Genomic_DNA"/>
</dbReference>
<dbReference type="SUPFAM" id="SSF52058">
    <property type="entry name" value="L domain-like"/>
    <property type="match status" value="1"/>
</dbReference>
<evidence type="ECO:0000256" key="2">
    <source>
        <dbReference type="ARBA" id="ARBA00022737"/>
    </source>
</evidence>
<evidence type="ECO:0000256" key="1">
    <source>
        <dbReference type="ARBA" id="ARBA00022614"/>
    </source>
</evidence>
<keyword evidence="6" id="KW-1185">Reference proteome</keyword>
<name>A0A0N4UK19_DRAME</name>
<evidence type="ECO:0000313" key="6">
    <source>
        <dbReference type="Proteomes" id="UP000274756"/>
    </source>
</evidence>
<dbReference type="Pfam" id="PF00560">
    <property type="entry name" value="LRR_1"/>
    <property type="match status" value="1"/>
</dbReference>
<accession>A0A0N4UK19</accession>
<evidence type="ECO:0000256" key="3">
    <source>
        <dbReference type="SAM" id="MobiDB-lite"/>
    </source>
</evidence>
<dbReference type="Proteomes" id="UP000274756">
    <property type="component" value="Unassembled WGS sequence"/>
</dbReference>
<proteinExistence type="predicted"/>
<dbReference type="InterPro" id="IPR032675">
    <property type="entry name" value="LRR_dom_sf"/>
</dbReference>
<evidence type="ECO:0000313" key="7">
    <source>
        <dbReference type="WBParaSite" id="DME_0000804101-mRNA-1"/>
    </source>
</evidence>
<organism evidence="5 7">
    <name type="scientific">Dracunculus medinensis</name>
    <name type="common">Guinea worm</name>
    <dbReference type="NCBI Taxonomy" id="318479"/>
    <lineage>
        <taxon>Eukaryota</taxon>
        <taxon>Metazoa</taxon>
        <taxon>Ecdysozoa</taxon>
        <taxon>Nematoda</taxon>
        <taxon>Chromadorea</taxon>
        <taxon>Rhabditida</taxon>
        <taxon>Spirurina</taxon>
        <taxon>Dracunculoidea</taxon>
        <taxon>Dracunculidae</taxon>
        <taxon>Dracunculus</taxon>
    </lineage>
</organism>
<protein>
    <submittedName>
        <fullName evidence="4 7">Uncharacterized protein</fullName>
    </submittedName>
</protein>
<evidence type="ECO:0000313" key="4">
    <source>
        <dbReference type="EMBL" id="VDN52193.1"/>
    </source>
</evidence>
<dbReference type="GO" id="GO:0005737">
    <property type="term" value="C:cytoplasm"/>
    <property type="evidence" value="ECO:0007669"/>
    <property type="project" value="TreeGrafter"/>
</dbReference>
<dbReference type="InterPro" id="IPR003591">
    <property type="entry name" value="Leu-rich_rpt_typical-subtyp"/>
</dbReference>
<feature type="compositionally biased region" description="Low complexity" evidence="3">
    <location>
        <begin position="1"/>
        <end position="19"/>
    </location>
</feature>
<sequence>MGNGSSKSSSHSRIISLKSGPSSSVMRKHLENAQKSRILQLKSCGLKTFPEQLIQVNEILRNLDISSNRICDLPSFIGSFSSLKQLHLAENQLKEIPDEIGMLKKLEVINLAKNRISALPESFVGLISLKSLDISSNKFTSLPVVVCHLNSLDDLNASSNFIENLPDEMKYIKVSDLNLNQNRLNSLKNIEKCEQLKILRIEENCLSTEAFTREFLENSKVSLIAFGGNLFQEKDFQELSGYEEYQKRFTAAKIKM</sequence>
<gene>
    <name evidence="4" type="ORF">DME_LOCUS2166</name>
</gene>
<dbReference type="SMART" id="SM00369">
    <property type="entry name" value="LRR_TYP"/>
    <property type="match status" value="3"/>
</dbReference>
<dbReference type="SMART" id="SM00364">
    <property type="entry name" value="LRR_BAC"/>
    <property type="match status" value="5"/>
</dbReference>
<dbReference type="Gene3D" id="3.80.10.10">
    <property type="entry name" value="Ribonuclease Inhibitor"/>
    <property type="match status" value="2"/>
</dbReference>
<evidence type="ECO:0000313" key="5">
    <source>
        <dbReference type="Proteomes" id="UP000038040"/>
    </source>
</evidence>
<dbReference type="AlphaFoldDB" id="A0A0N4UK19"/>